<dbReference type="Proteomes" id="UP000030700">
    <property type="component" value="Unassembled WGS sequence"/>
</dbReference>
<dbReference type="PANTHER" id="PTHR32089:SF112">
    <property type="entry name" value="LYSOZYME-LIKE PROTEIN-RELATED"/>
    <property type="match status" value="1"/>
</dbReference>
<organism evidence="6">
    <name type="scientific">Candidatus Moduliflexus flocculans</name>
    <dbReference type="NCBI Taxonomy" id="1499966"/>
    <lineage>
        <taxon>Bacteria</taxon>
        <taxon>Candidatus Moduliflexota</taxon>
        <taxon>Candidatus Moduliflexia</taxon>
        <taxon>Candidatus Moduliflexales</taxon>
        <taxon>Candidatus Moduliflexaceae</taxon>
    </lineage>
</organism>
<dbReference type="Pfam" id="PF00015">
    <property type="entry name" value="MCPsignal"/>
    <property type="match status" value="1"/>
</dbReference>
<evidence type="ECO:0000256" key="2">
    <source>
        <dbReference type="ARBA" id="ARBA00029447"/>
    </source>
</evidence>
<keyword evidence="4" id="KW-0472">Membrane</keyword>
<dbReference type="SUPFAM" id="SSF58104">
    <property type="entry name" value="Methyl-accepting chemotaxis protein (MCP) signaling domain"/>
    <property type="match status" value="2"/>
</dbReference>
<dbReference type="SUPFAM" id="SSF103190">
    <property type="entry name" value="Sensory domain-like"/>
    <property type="match status" value="1"/>
</dbReference>
<feature type="transmembrane region" description="Helical" evidence="4">
    <location>
        <begin position="178"/>
        <end position="200"/>
    </location>
</feature>
<dbReference type="AlphaFoldDB" id="A0A0S6VRX4"/>
<evidence type="ECO:0000256" key="4">
    <source>
        <dbReference type="SAM" id="Phobius"/>
    </source>
</evidence>
<dbReference type="InterPro" id="IPR004090">
    <property type="entry name" value="Chemotax_Me-accpt_rcpt"/>
</dbReference>
<keyword evidence="4" id="KW-1133">Transmembrane helix</keyword>
<protein>
    <submittedName>
        <fullName evidence="6">Methyl-accepting chemotaxis sensory transducer</fullName>
    </submittedName>
</protein>
<feature type="domain" description="Methyl-accepting transducer" evidence="5">
    <location>
        <begin position="390"/>
        <end position="634"/>
    </location>
</feature>
<feature type="transmembrane region" description="Helical" evidence="4">
    <location>
        <begin position="6"/>
        <end position="29"/>
    </location>
</feature>
<dbReference type="InterPro" id="IPR004089">
    <property type="entry name" value="MCPsignal_dom"/>
</dbReference>
<evidence type="ECO:0000313" key="6">
    <source>
        <dbReference type="EMBL" id="GAK50173.1"/>
    </source>
</evidence>
<dbReference type="STRING" id="1499966.U14_01400"/>
<keyword evidence="4" id="KW-0812">Transmembrane</keyword>
<reference evidence="6" key="1">
    <citation type="journal article" date="2015" name="PeerJ">
        <title>First genomic representation of candidate bacterial phylum KSB3 points to enhanced environmental sensing as a trigger of wastewater bulking.</title>
        <authorList>
            <person name="Sekiguchi Y."/>
            <person name="Ohashi A."/>
            <person name="Parks D.H."/>
            <person name="Yamauchi T."/>
            <person name="Tyson G.W."/>
            <person name="Hugenholtz P."/>
        </authorList>
    </citation>
    <scope>NUCLEOTIDE SEQUENCE [LARGE SCALE GENOMIC DNA]</scope>
</reference>
<name>A0A0S6VRX4_9BACT</name>
<dbReference type="HOGENOM" id="CLU_000445_99_1_0"/>
<dbReference type="PRINTS" id="PR00260">
    <property type="entry name" value="CHEMTRNSDUCR"/>
</dbReference>
<dbReference type="PANTHER" id="PTHR32089">
    <property type="entry name" value="METHYL-ACCEPTING CHEMOTAXIS PROTEIN MCPB"/>
    <property type="match status" value="1"/>
</dbReference>
<proteinExistence type="inferred from homology"/>
<dbReference type="Gene3D" id="1.10.287.950">
    <property type="entry name" value="Methyl-accepting chemotaxis protein"/>
    <property type="match status" value="1"/>
</dbReference>
<dbReference type="GO" id="GO:0007165">
    <property type="term" value="P:signal transduction"/>
    <property type="evidence" value="ECO:0007669"/>
    <property type="project" value="UniProtKB-KW"/>
</dbReference>
<dbReference type="GO" id="GO:0016020">
    <property type="term" value="C:membrane"/>
    <property type="evidence" value="ECO:0007669"/>
    <property type="project" value="InterPro"/>
</dbReference>
<dbReference type="EMBL" id="DF820456">
    <property type="protein sequence ID" value="GAK50173.1"/>
    <property type="molecule type" value="Genomic_DNA"/>
</dbReference>
<keyword evidence="7" id="KW-1185">Reference proteome</keyword>
<dbReference type="GO" id="GO:0004888">
    <property type="term" value="F:transmembrane signaling receptor activity"/>
    <property type="evidence" value="ECO:0007669"/>
    <property type="project" value="InterPro"/>
</dbReference>
<sequence>MKLGIRAKIVGIMGVAILIMMFLCTNFYLRELRSQYLKTLNAYAEGIAYSLWDSKDTIYTSQNLSEYTAAFIEKCQQLYQLNLLKSVTHLAILDPKGTIIAHNDSNQIGKTVDDNNVRALLANYKTSSTFDQQHVYHVILPQLYTQQEGTRESIAVVDIGFSNESIEKALQKPKTTAWTILFAFVGSASVLLLLLVEFIVASPLRYLIKIGQRLSEGYPIHSLKLTERFDEIAGLSSVFVQTSDYLQEITDIAQNVATGALAHDVRKRSKRDALGVALQEMLFYLQTLAEIASRIARGDLTATPFLRSDIDAFGRAMRDMTVGLQSLIQQIRVIAEEVSGTGLNLAGLSDNDMKIVQSAQLAVDEMISTMTEMGQSVEEVAHNMDVLSTSVEETSASVSNMTRSISNIAASSSELAEQTQKAIAELHKSTELLKNVTEKTVVSRDLSQETIQDALKGQDSIEEVTASMTTIQQTNSSTVETITRFEQQTQDIGSILDVIDEITDQSSLLALNASIIAAQAGSHGRGFAVIADEMRNLATKVNSSTKDIAAIVKVVQEETKTVVKKIHAGTRDIAQGVKRTEQARQVLQNIFNSAQRSSTVVSDIADAIQKMQETTSRQLRSVMERVNTMTEEIMKATLEQKASTIQIDQTVEHIARMAVQTQHATTEQLQGVRRVLDSVEQVRLLSEQNLQSSVQIEQTADALSEQARILLQSVDRFKLGKSEMLQSISSEPRAIKEISQS</sequence>
<evidence type="ECO:0000256" key="1">
    <source>
        <dbReference type="ARBA" id="ARBA00023224"/>
    </source>
</evidence>
<accession>A0A0S6VRX4</accession>
<evidence type="ECO:0000256" key="3">
    <source>
        <dbReference type="PROSITE-ProRule" id="PRU00284"/>
    </source>
</evidence>
<dbReference type="GO" id="GO:0006935">
    <property type="term" value="P:chemotaxis"/>
    <property type="evidence" value="ECO:0007669"/>
    <property type="project" value="InterPro"/>
</dbReference>
<evidence type="ECO:0000313" key="7">
    <source>
        <dbReference type="Proteomes" id="UP000030700"/>
    </source>
</evidence>
<dbReference type="SMART" id="SM00283">
    <property type="entry name" value="MA"/>
    <property type="match status" value="1"/>
</dbReference>
<gene>
    <name evidence="6" type="ORF">U14_01400</name>
</gene>
<comment type="similarity">
    <text evidence="2">Belongs to the methyl-accepting chemotaxis (MCP) protein family.</text>
</comment>
<dbReference type="PROSITE" id="PS50111">
    <property type="entry name" value="CHEMOTAXIS_TRANSDUC_2"/>
    <property type="match status" value="1"/>
</dbReference>
<evidence type="ECO:0000259" key="5">
    <source>
        <dbReference type="PROSITE" id="PS50111"/>
    </source>
</evidence>
<keyword evidence="1 3" id="KW-0807">Transducer</keyword>
<dbReference type="InterPro" id="IPR029151">
    <property type="entry name" value="Sensor-like_sf"/>
</dbReference>